<dbReference type="InterPro" id="IPR043128">
    <property type="entry name" value="Rev_trsase/Diguanyl_cyclase"/>
</dbReference>
<dbReference type="Pfam" id="PF17917">
    <property type="entry name" value="RT_RNaseH"/>
    <property type="match status" value="1"/>
</dbReference>
<dbReference type="EMBL" id="CH476736">
    <property type="protein sequence ID" value="EIE83165.1"/>
    <property type="molecule type" value="Genomic_DNA"/>
</dbReference>
<feature type="region of interest" description="Disordered" evidence="8">
    <location>
        <begin position="428"/>
        <end position="448"/>
    </location>
</feature>
<evidence type="ECO:0000256" key="5">
    <source>
        <dbReference type="ARBA" id="ARBA00022759"/>
    </source>
</evidence>
<dbReference type="InterPro" id="IPR021109">
    <property type="entry name" value="Peptidase_aspartic_dom_sf"/>
</dbReference>
<dbReference type="Gene3D" id="2.40.70.10">
    <property type="entry name" value="Acid Proteases"/>
    <property type="match status" value="1"/>
</dbReference>
<dbReference type="GO" id="GO:0016787">
    <property type="term" value="F:hydrolase activity"/>
    <property type="evidence" value="ECO:0007669"/>
    <property type="project" value="UniProtKB-KW"/>
</dbReference>
<gene>
    <name evidence="10" type="ORF">RO3G_07870</name>
</gene>
<dbReference type="PANTHER" id="PTHR37984:SF5">
    <property type="entry name" value="PROTEIN NYNRIN-LIKE"/>
    <property type="match status" value="1"/>
</dbReference>
<dbReference type="RefSeq" id="XP_067518561.1">
    <property type="nucleotide sequence ID" value="XM_067662460.1"/>
</dbReference>
<organism evidence="10 11">
    <name type="scientific">Rhizopus delemar (strain RA 99-880 / ATCC MYA-4621 / FGSC 9543 / NRRL 43880)</name>
    <name type="common">Mucormycosis agent</name>
    <name type="synonym">Rhizopus arrhizus var. delemar</name>
    <dbReference type="NCBI Taxonomy" id="246409"/>
    <lineage>
        <taxon>Eukaryota</taxon>
        <taxon>Fungi</taxon>
        <taxon>Fungi incertae sedis</taxon>
        <taxon>Mucoromycota</taxon>
        <taxon>Mucoromycotina</taxon>
        <taxon>Mucoromycetes</taxon>
        <taxon>Mucorales</taxon>
        <taxon>Mucorineae</taxon>
        <taxon>Rhizopodaceae</taxon>
        <taxon>Rhizopus</taxon>
    </lineage>
</organism>
<dbReference type="SUPFAM" id="SSF50630">
    <property type="entry name" value="Acid proteases"/>
    <property type="match status" value="1"/>
</dbReference>
<evidence type="ECO:0000256" key="2">
    <source>
        <dbReference type="ARBA" id="ARBA00022679"/>
    </source>
</evidence>
<accession>I1C3Y5</accession>
<keyword evidence="11" id="KW-1185">Reference proteome</keyword>
<evidence type="ECO:0000313" key="10">
    <source>
        <dbReference type="EMBL" id="EIE83165.1"/>
    </source>
</evidence>
<feature type="domain" description="Reverse transcriptase" evidence="9">
    <location>
        <begin position="984"/>
        <end position="1163"/>
    </location>
</feature>
<dbReference type="Gene3D" id="3.30.70.270">
    <property type="match status" value="2"/>
</dbReference>
<evidence type="ECO:0000259" key="9">
    <source>
        <dbReference type="PROSITE" id="PS50878"/>
    </source>
</evidence>
<feature type="compositionally biased region" description="Polar residues" evidence="8">
    <location>
        <begin position="360"/>
        <end position="379"/>
    </location>
</feature>
<dbReference type="CDD" id="cd09274">
    <property type="entry name" value="RNase_HI_RT_Ty3"/>
    <property type="match status" value="1"/>
</dbReference>
<protein>
    <recommendedName>
        <fullName evidence="1">RNA-directed DNA polymerase</fullName>
        <ecNumber evidence="1">2.7.7.49</ecNumber>
    </recommendedName>
</protein>
<dbReference type="VEuPathDB" id="FungiDB:RO3G_07870"/>
<keyword evidence="7" id="KW-0695">RNA-directed DNA polymerase</keyword>
<dbReference type="SUPFAM" id="SSF56672">
    <property type="entry name" value="DNA/RNA polymerases"/>
    <property type="match status" value="1"/>
</dbReference>
<keyword evidence="5" id="KW-0255">Endonuclease</keyword>
<keyword evidence="6" id="KW-0378">Hydrolase</keyword>
<dbReference type="FunFam" id="3.30.70.270:FF:000020">
    <property type="entry name" value="Transposon Tf2-6 polyprotein-like Protein"/>
    <property type="match status" value="1"/>
</dbReference>
<dbReference type="eggNOG" id="KOG0017">
    <property type="taxonomic scope" value="Eukaryota"/>
</dbReference>
<dbReference type="InParanoid" id="I1C3Y5"/>
<proteinExistence type="predicted"/>
<reference evidence="10 11" key="1">
    <citation type="journal article" date="2009" name="PLoS Genet.">
        <title>Genomic analysis of the basal lineage fungus Rhizopus oryzae reveals a whole-genome duplication.</title>
        <authorList>
            <person name="Ma L.-J."/>
            <person name="Ibrahim A.S."/>
            <person name="Skory C."/>
            <person name="Grabherr M.G."/>
            <person name="Burger G."/>
            <person name="Butler M."/>
            <person name="Elias M."/>
            <person name="Idnurm A."/>
            <person name="Lang B.F."/>
            <person name="Sone T."/>
            <person name="Abe A."/>
            <person name="Calvo S.E."/>
            <person name="Corrochano L.M."/>
            <person name="Engels R."/>
            <person name="Fu J."/>
            <person name="Hansberg W."/>
            <person name="Kim J.-M."/>
            <person name="Kodira C.D."/>
            <person name="Koehrsen M.J."/>
            <person name="Liu B."/>
            <person name="Miranda-Saavedra D."/>
            <person name="O'Leary S."/>
            <person name="Ortiz-Castellanos L."/>
            <person name="Poulter R."/>
            <person name="Rodriguez-Romero J."/>
            <person name="Ruiz-Herrera J."/>
            <person name="Shen Y.-Q."/>
            <person name="Zeng Q."/>
            <person name="Galagan J."/>
            <person name="Birren B.W."/>
            <person name="Cuomo C.A."/>
            <person name="Wickes B.L."/>
        </authorList>
    </citation>
    <scope>NUCLEOTIDE SEQUENCE [LARGE SCALE GENOMIC DNA]</scope>
    <source>
        <strain evidence="11">RA 99-880 / ATCC MYA-4621 / FGSC 9543 / NRRL 43880</strain>
    </source>
</reference>
<feature type="region of interest" description="Disordered" evidence="8">
    <location>
        <begin position="276"/>
        <end position="313"/>
    </location>
</feature>
<dbReference type="CDD" id="cd01647">
    <property type="entry name" value="RT_LTR"/>
    <property type="match status" value="1"/>
</dbReference>
<dbReference type="InterPro" id="IPR043502">
    <property type="entry name" value="DNA/RNA_pol_sf"/>
</dbReference>
<dbReference type="InterPro" id="IPR000477">
    <property type="entry name" value="RT_dom"/>
</dbReference>
<dbReference type="OrthoDB" id="5593162at2759"/>
<keyword evidence="4" id="KW-0540">Nuclease</keyword>
<feature type="region of interest" description="Disordered" evidence="8">
    <location>
        <begin position="695"/>
        <end position="735"/>
    </location>
</feature>
<dbReference type="Proteomes" id="UP000009138">
    <property type="component" value="Unassembled WGS sequence"/>
</dbReference>
<dbReference type="PANTHER" id="PTHR37984">
    <property type="entry name" value="PROTEIN CBG26694"/>
    <property type="match status" value="1"/>
</dbReference>
<evidence type="ECO:0000256" key="8">
    <source>
        <dbReference type="SAM" id="MobiDB-lite"/>
    </source>
</evidence>
<sequence>MTTTGPNVLASVSNQSVIQGYRPRLIEFYGYEGEDFRHFQEILDSYLAVSNTQGESRKIAILKSQLRRAAKIYFERVILKEEPDIKYDQAIEALKNHYITPELIQSYEMEFNDMFQGEQEHPQIFLARLREAADLANIDNEALIESRFRAGLLNEIKNFCIQSSSKNFKDWLTHSEGWWNANRPHIDERPAQILPVSGTQIIGRSSGNLATNANVTTGINQLSTMDVVGYPNDIQYYDNHSTRHHHGHSHFNNQQEILNMIQKAIRNELNLHDQQNRPYNRNARNNYNSYNNVNSNGKDNYPRYNNNNNSNHNYNHYNNNGYNVYNTRYRNSYDNGYGRTDSTTTTFTRSNSKKLDGSIVFNNESNGQSNTQKPTKSINQSKQQLQKQTQHLNAILTENENRNEKELYTAIRPDKPPEVTRAVPYTKTRTTAQKKTAKPSVVTKRVTTRSRLEEIKPSNNNQTHTNQDIEMETDLPIEPIKKKQPKRTQSIPSYDIATDILDRPANATFRDLINDVPKYRRQLAGFCRTRRTATKNQDSQQTVAIIEDDEFNTTAVYSKTTIGDHRIRTLIDCGAAKTCMSKALADKLGLSIDAASETIFTMGNGTKQAGLGVIYDVPVEVKENMIIPCTVEVLPSCPTHFILGNNWLIRAKAKIDFNSESLKVSYKNQKAELPITFLRKQEKIPKITTYTQTYKHPVSQTNSNSKHVHFEEEADESTEEEYSSEEESIEHSDEDIYSAEDELSDREHQEEDNDQSLLVLEKESDQEIEIITNNNDQIIRAPKEGMILKAYTSSTFQLKKPPGQSKSVTYSFELTNPDIIQAMGYFDLNATIVLNNKSIEIHLYNRSKKDIHLQSFEKIGKLEKIDLQNEEVIQAYQLNKEADLYTMEYNQNSETESDEEKMIDKDSYAKVEVGDISKEMDQKLRKLLYRFKEIFDWDNNTIGYTSILKHKIIIEGNTQPISHRPYRLSPIESDYLQKELDKYCKLGVIAPSNSPWAAPVILVKKKNGEYRMVIDYRKLNAVTKKDSYPLPRIDDLLDTLGKAKVFSALDMRAGFHQVPLEESSKELTAFTTKYGVYHYNTLPMGLVNSPATFQRLIDLCFRPLINKCLVAYIDDLNIYSNNCHEHLVHLEHVFNCIKMGNLKLNPEKCFFFKDHLKFLGYIVTKEGIQTDPSKIEKIQNYPVPKTLTQIRGFLGLASYYRRFIKNFAAIARPLHDQTKTTKRIPWTSKTTESFEFLKKLLTQAPVLARPDFNKDFILVTDASRLGLGCILTQLDDNGHEHPIIYASRSLKSSETNYGVSKLECLAVIWAVKQFRPYLLGRKFTIITDHSALKGLLNTTNPTGIIARWITILAEYGYEIKYRPGRVNESADFLSRLGY</sequence>
<dbReference type="STRING" id="246409.I1C3Y5"/>
<feature type="compositionally biased region" description="Polar residues" evidence="8">
    <location>
        <begin position="695"/>
        <end position="705"/>
    </location>
</feature>
<evidence type="ECO:0000256" key="4">
    <source>
        <dbReference type="ARBA" id="ARBA00022722"/>
    </source>
</evidence>
<feature type="compositionally biased region" description="Acidic residues" evidence="8">
    <location>
        <begin position="712"/>
        <end position="735"/>
    </location>
</feature>
<dbReference type="PROSITE" id="PS50878">
    <property type="entry name" value="RT_POL"/>
    <property type="match status" value="1"/>
</dbReference>
<dbReference type="EC" id="2.7.7.49" evidence="1"/>
<dbReference type="GO" id="GO:0004519">
    <property type="term" value="F:endonuclease activity"/>
    <property type="evidence" value="ECO:0007669"/>
    <property type="project" value="UniProtKB-KW"/>
</dbReference>
<dbReference type="GeneID" id="93614841"/>
<dbReference type="GO" id="GO:0003964">
    <property type="term" value="F:RNA-directed DNA polymerase activity"/>
    <property type="evidence" value="ECO:0007669"/>
    <property type="project" value="UniProtKB-KW"/>
</dbReference>
<feature type="region of interest" description="Disordered" evidence="8">
    <location>
        <begin position="356"/>
        <end position="384"/>
    </location>
</feature>
<name>I1C3Y5_RHIO9</name>
<evidence type="ECO:0000256" key="1">
    <source>
        <dbReference type="ARBA" id="ARBA00012493"/>
    </source>
</evidence>
<dbReference type="Pfam" id="PF13975">
    <property type="entry name" value="gag-asp_proteas"/>
    <property type="match status" value="1"/>
</dbReference>
<evidence type="ECO:0000313" key="11">
    <source>
        <dbReference type="Proteomes" id="UP000009138"/>
    </source>
</evidence>
<keyword evidence="3" id="KW-0548">Nucleotidyltransferase</keyword>
<evidence type="ECO:0000256" key="6">
    <source>
        <dbReference type="ARBA" id="ARBA00022801"/>
    </source>
</evidence>
<dbReference type="InterPro" id="IPR050951">
    <property type="entry name" value="Retrovirus_Pol_polyprotein"/>
</dbReference>
<keyword evidence="2" id="KW-0808">Transferase</keyword>
<dbReference type="InterPro" id="IPR041373">
    <property type="entry name" value="RT_RNaseH"/>
</dbReference>
<dbReference type="Pfam" id="PF00078">
    <property type="entry name" value="RVT_1"/>
    <property type="match status" value="1"/>
</dbReference>
<evidence type="ECO:0000256" key="7">
    <source>
        <dbReference type="ARBA" id="ARBA00022918"/>
    </source>
</evidence>
<evidence type="ECO:0000256" key="3">
    <source>
        <dbReference type="ARBA" id="ARBA00022695"/>
    </source>
</evidence>
<dbReference type="FunFam" id="3.10.20.370:FF:000001">
    <property type="entry name" value="Retrovirus-related Pol polyprotein from transposon 17.6-like protein"/>
    <property type="match status" value="1"/>
</dbReference>
<dbReference type="Gene3D" id="3.10.10.10">
    <property type="entry name" value="HIV Type 1 Reverse Transcriptase, subunit A, domain 1"/>
    <property type="match status" value="1"/>
</dbReference>